<evidence type="ECO:0000256" key="2">
    <source>
        <dbReference type="ARBA" id="ARBA00022475"/>
    </source>
</evidence>
<sequence length="415" mass="43061">MSTTTTEKAGPGLGERIRTSSAVVSFLAIVLSMIVGGILIAITDEATIAASKYFFAAPMDMLAAAWEAASGAYAAMFRGAIFDYRADTFTGMIKPITETLTMATPLITAALGVALAFRAGLFNIGAQGQLIIGATLAGYIGFTLNLPWPLHILLIIIAAALGGALWGGIVGVLKARTGAHEVILTIMLNYVAIYLLAFLLSTPMMQRAGSNDPVSRPINESGTYPLIFGPDFRTHFGLIIALLAVWGVWWLLERSTTGFELKAVGANASAARTAGINTTRAIVLAMVIAGALAGLSGAAQVNGTEHFVEGSVAASIGFDAITVALLGRSRPLGVLAAALLFGAFRSGGVAMQTQTGTPIDIVLVVQSLIVLFIAAPPLVRSIFGMNARKRKPAKKTPDDTEPTPPSAAVTTGSTL</sequence>
<dbReference type="Proteomes" id="UP000523000">
    <property type="component" value="Unassembled WGS sequence"/>
</dbReference>
<feature type="region of interest" description="Disordered" evidence="6">
    <location>
        <begin position="389"/>
        <end position="415"/>
    </location>
</feature>
<keyword evidence="8" id="KW-0762">Sugar transport</keyword>
<name>A0A839QJA1_9MICC</name>
<dbReference type="PANTHER" id="PTHR47089">
    <property type="entry name" value="ABC TRANSPORTER, PERMEASE PROTEIN"/>
    <property type="match status" value="1"/>
</dbReference>
<keyword evidence="8" id="KW-0813">Transport</keyword>
<feature type="transmembrane region" description="Helical" evidence="7">
    <location>
        <begin position="281"/>
        <end position="301"/>
    </location>
</feature>
<feature type="transmembrane region" description="Helical" evidence="7">
    <location>
        <begin position="363"/>
        <end position="383"/>
    </location>
</feature>
<feature type="transmembrane region" description="Helical" evidence="7">
    <location>
        <begin position="307"/>
        <end position="326"/>
    </location>
</feature>
<feature type="transmembrane region" description="Helical" evidence="7">
    <location>
        <begin position="182"/>
        <end position="200"/>
    </location>
</feature>
<dbReference type="PANTHER" id="PTHR47089:SF1">
    <property type="entry name" value="GUANOSINE ABC TRANSPORTER PERMEASE PROTEIN NUPP"/>
    <property type="match status" value="1"/>
</dbReference>
<evidence type="ECO:0000256" key="6">
    <source>
        <dbReference type="SAM" id="MobiDB-lite"/>
    </source>
</evidence>
<feature type="transmembrane region" description="Helical" evidence="7">
    <location>
        <begin position="148"/>
        <end position="170"/>
    </location>
</feature>
<feature type="transmembrane region" description="Helical" evidence="7">
    <location>
        <begin position="54"/>
        <end position="76"/>
    </location>
</feature>
<dbReference type="EMBL" id="JACHVS010000001">
    <property type="protein sequence ID" value="MBB2995887.1"/>
    <property type="molecule type" value="Genomic_DNA"/>
</dbReference>
<dbReference type="Pfam" id="PF02653">
    <property type="entry name" value="BPD_transp_2"/>
    <property type="match status" value="1"/>
</dbReference>
<evidence type="ECO:0000256" key="1">
    <source>
        <dbReference type="ARBA" id="ARBA00004651"/>
    </source>
</evidence>
<comment type="caution">
    <text evidence="8">The sequence shown here is derived from an EMBL/GenBank/DDBJ whole genome shotgun (WGS) entry which is preliminary data.</text>
</comment>
<gene>
    <name evidence="8" type="ORF">E9229_002078</name>
</gene>
<keyword evidence="9" id="KW-1185">Reference proteome</keyword>
<evidence type="ECO:0000256" key="5">
    <source>
        <dbReference type="ARBA" id="ARBA00023136"/>
    </source>
</evidence>
<evidence type="ECO:0000313" key="9">
    <source>
        <dbReference type="Proteomes" id="UP000523000"/>
    </source>
</evidence>
<feature type="transmembrane region" description="Helical" evidence="7">
    <location>
        <begin position="333"/>
        <end position="351"/>
    </location>
</feature>
<feature type="transmembrane region" description="Helical" evidence="7">
    <location>
        <begin position="234"/>
        <end position="252"/>
    </location>
</feature>
<dbReference type="InterPro" id="IPR001851">
    <property type="entry name" value="ABC_transp_permease"/>
</dbReference>
<keyword evidence="5 7" id="KW-0472">Membrane</keyword>
<reference evidence="8 9" key="1">
    <citation type="submission" date="2020-08" db="EMBL/GenBank/DDBJ databases">
        <title>Sequencing the genomes of 1000 actinobacteria strains.</title>
        <authorList>
            <person name="Klenk H.-P."/>
        </authorList>
    </citation>
    <scope>NUCLEOTIDE SEQUENCE [LARGE SCALE GENOMIC DNA]</scope>
    <source>
        <strain evidence="8 9">DSM 22826</strain>
    </source>
</reference>
<dbReference type="CDD" id="cd06580">
    <property type="entry name" value="TM_PBP1_transp_TpRbsC_like"/>
    <property type="match status" value="1"/>
</dbReference>
<keyword evidence="3 7" id="KW-0812">Transmembrane</keyword>
<dbReference type="GO" id="GO:0005886">
    <property type="term" value="C:plasma membrane"/>
    <property type="evidence" value="ECO:0007669"/>
    <property type="project" value="UniProtKB-SubCell"/>
</dbReference>
<protein>
    <submittedName>
        <fullName evidence="8">Simple sugar transport system permease protein</fullName>
    </submittedName>
</protein>
<feature type="transmembrane region" description="Helical" evidence="7">
    <location>
        <begin position="20"/>
        <end position="42"/>
    </location>
</feature>
<feature type="transmembrane region" description="Helical" evidence="7">
    <location>
        <begin position="124"/>
        <end position="142"/>
    </location>
</feature>
<comment type="subcellular location">
    <subcellularLocation>
        <location evidence="1">Cell membrane</location>
        <topology evidence="1">Multi-pass membrane protein</topology>
    </subcellularLocation>
</comment>
<keyword evidence="4 7" id="KW-1133">Transmembrane helix</keyword>
<dbReference type="AlphaFoldDB" id="A0A839QJA1"/>
<dbReference type="RefSeq" id="WP_183511080.1">
    <property type="nucleotide sequence ID" value="NZ_BAABGK010000042.1"/>
</dbReference>
<evidence type="ECO:0000256" key="4">
    <source>
        <dbReference type="ARBA" id="ARBA00022989"/>
    </source>
</evidence>
<evidence type="ECO:0000256" key="7">
    <source>
        <dbReference type="SAM" id="Phobius"/>
    </source>
</evidence>
<dbReference type="GO" id="GO:0022857">
    <property type="term" value="F:transmembrane transporter activity"/>
    <property type="evidence" value="ECO:0007669"/>
    <property type="project" value="InterPro"/>
</dbReference>
<evidence type="ECO:0000313" key="8">
    <source>
        <dbReference type="EMBL" id="MBB2995887.1"/>
    </source>
</evidence>
<accession>A0A839QJA1</accession>
<proteinExistence type="predicted"/>
<evidence type="ECO:0000256" key="3">
    <source>
        <dbReference type="ARBA" id="ARBA00022692"/>
    </source>
</evidence>
<organism evidence="8 9">
    <name type="scientific">Paeniglutamicibacter cryotolerans</name>
    <dbReference type="NCBI Taxonomy" id="670079"/>
    <lineage>
        <taxon>Bacteria</taxon>
        <taxon>Bacillati</taxon>
        <taxon>Actinomycetota</taxon>
        <taxon>Actinomycetes</taxon>
        <taxon>Micrococcales</taxon>
        <taxon>Micrococcaceae</taxon>
        <taxon>Paeniglutamicibacter</taxon>
    </lineage>
</organism>
<keyword evidence="2" id="KW-1003">Cell membrane</keyword>